<dbReference type="PROSITE" id="PS50181">
    <property type="entry name" value="FBOX"/>
    <property type="match status" value="1"/>
</dbReference>
<dbReference type="Pfam" id="PF12937">
    <property type="entry name" value="F-box-like"/>
    <property type="match status" value="1"/>
</dbReference>
<evidence type="ECO:0000313" key="2">
    <source>
        <dbReference type="EMBL" id="KZW03663.1"/>
    </source>
</evidence>
<gene>
    <name evidence="2" type="ORF">EXIGLDRAFT_744018</name>
</gene>
<dbReference type="Proteomes" id="UP000077266">
    <property type="component" value="Unassembled WGS sequence"/>
</dbReference>
<proteinExistence type="predicted"/>
<feature type="domain" description="F-box" evidence="1">
    <location>
        <begin position="11"/>
        <end position="58"/>
    </location>
</feature>
<evidence type="ECO:0000313" key="3">
    <source>
        <dbReference type="Proteomes" id="UP000077266"/>
    </source>
</evidence>
<dbReference type="InterPro" id="IPR001810">
    <property type="entry name" value="F-box_dom"/>
</dbReference>
<dbReference type="Gene3D" id="1.20.1280.50">
    <property type="match status" value="1"/>
</dbReference>
<organism evidence="2 3">
    <name type="scientific">Exidia glandulosa HHB12029</name>
    <dbReference type="NCBI Taxonomy" id="1314781"/>
    <lineage>
        <taxon>Eukaryota</taxon>
        <taxon>Fungi</taxon>
        <taxon>Dikarya</taxon>
        <taxon>Basidiomycota</taxon>
        <taxon>Agaricomycotina</taxon>
        <taxon>Agaricomycetes</taxon>
        <taxon>Auriculariales</taxon>
        <taxon>Exidiaceae</taxon>
        <taxon>Exidia</taxon>
    </lineage>
</organism>
<keyword evidence="3" id="KW-1185">Reference proteome</keyword>
<reference evidence="2 3" key="1">
    <citation type="journal article" date="2016" name="Mol. Biol. Evol.">
        <title>Comparative Genomics of Early-Diverging Mushroom-Forming Fungi Provides Insights into the Origins of Lignocellulose Decay Capabilities.</title>
        <authorList>
            <person name="Nagy L.G."/>
            <person name="Riley R."/>
            <person name="Tritt A."/>
            <person name="Adam C."/>
            <person name="Daum C."/>
            <person name="Floudas D."/>
            <person name="Sun H."/>
            <person name="Yadav J.S."/>
            <person name="Pangilinan J."/>
            <person name="Larsson K.H."/>
            <person name="Matsuura K."/>
            <person name="Barry K."/>
            <person name="Labutti K."/>
            <person name="Kuo R."/>
            <person name="Ohm R.A."/>
            <person name="Bhattacharya S.S."/>
            <person name="Shirouzu T."/>
            <person name="Yoshinaga Y."/>
            <person name="Martin F.M."/>
            <person name="Grigoriev I.V."/>
            <person name="Hibbett D.S."/>
        </authorList>
    </citation>
    <scope>NUCLEOTIDE SEQUENCE [LARGE SCALE GENOMIC DNA]</scope>
    <source>
        <strain evidence="2 3">HHB12029</strain>
    </source>
</reference>
<dbReference type="AlphaFoldDB" id="A0A165QIC5"/>
<accession>A0A165QIC5</accession>
<protein>
    <recommendedName>
        <fullName evidence="1">F-box domain-containing protein</fullName>
    </recommendedName>
</protein>
<sequence length="509" mass="57661">MPSEIALPRHLGPITRLPVELLGLSWTSLSFKDRLAVSHVSRAWRAIAVSCPALWTDIHLWSRSTSDDISSFTHNAAAGVQCFARSKSLACRVTFTLHGEAVDPLFRSAIIHLLSTNYTRIDSLEVNTTCCKGIDSWMRDIFDNLPRLPFMRSLHLHSIPRFLDLDTLGVTMDDFETSWYSSWGHPLKLFAPDTVLGPRFPYLREVSVDVLFLECVSAPLPGVERVKCYIYAMRSLERVLQAFPSLSSLTIVIECSWSVTDVNDMAESMIDESTAPNLVALHVTNCTHIPGLFYHPNTLGHAYPKRYSTQYQHWPHNASDWTEVFEIYEDVEMARQMSFHRRHRRLSLSAKDPRGFSRTLYFPADSVSNSQRFLDLGFFFHWISTSLTSIAVDAELWRWLGRFLERVPSLKRIVVFVGRSGLPNMYPVCNPDSFHGLTTTALVPATLSRLQIVELRAMRGTRVAATVDKVITFMETVPGRPMVLKLVRIKMHPIAATLLSVYAGKVVFA</sequence>
<dbReference type="InterPro" id="IPR036047">
    <property type="entry name" value="F-box-like_dom_sf"/>
</dbReference>
<dbReference type="EMBL" id="KV425883">
    <property type="protein sequence ID" value="KZW03663.1"/>
    <property type="molecule type" value="Genomic_DNA"/>
</dbReference>
<dbReference type="SUPFAM" id="SSF81383">
    <property type="entry name" value="F-box domain"/>
    <property type="match status" value="1"/>
</dbReference>
<name>A0A165QIC5_EXIGL</name>
<dbReference type="OrthoDB" id="2987735at2759"/>
<dbReference type="InParanoid" id="A0A165QIC5"/>
<evidence type="ECO:0000259" key="1">
    <source>
        <dbReference type="PROSITE" id="PS50181"/>
    </source>
</evidence>